<feature type="transmembrane region" description="Helical" evidence="8">
    <location>
        <begin position="243"/>
        <end position="264"/>
    </location>
</feature>
<gene>
    <name evidence="10" type="ORF">DFO65_102140</name>
</gene>
<evidence type="ECO:0000259" key="9">
    <source>
        <dbReference type="Pfam" id="PF00361"/>
    </source>
</evidence>
<keyword evidence="6 8" id="KW-0472">Membrane</keyword>
<comment type="similarity">
    <text evidence="2">Belongs to the CPA3 antiporters (TC 2.A.63) subunit D family.</text>
</comment>
<dbReference type="PRINTS" id="PR01437">
    <property type="entry name" value="NUOXDRDTASE4"/>
</dbReference>
<comment type="caution">
    <text evidence="10">The sequence shown here is derived from an EMBL/GenBank/DDBJ whole genome shotgun (WGS) entry which is preliminary data.</text>
</comment>
<feature type="transmembrane region" description="Helical" evidence="8">
    <location>
        <begin position="332"/>
        <end position="352"/>
    </location>
</feature>
<dbReference type="NCBIfam" id="NF009308">
    <property type="entry name" value="PRK12665.1"/>
    <property type="match status" value="1"/>
</dbReference>
<dbReference type="AlphaFoldDB" id="A0A366IM92"/>
<dbReference type="PANTHER" id="PTHR42703:SF1">
    <property type="entry name" value="NA(+)_H(+) ANTIPORTER SUBUNIT D1"/>
    <property type="match status" value="1"/>
</dbReference>
<keyword evidence="4 7" id="KW-0812">Transmembrane</keyword>
<dbReference type="PANTHER" id="PTHR42703">
    <property type="entry name" value="NADH DEHYDROGENASE"/>
    <property type="match status" value="1"/>
</dbReference>
<feature type="domain" description="NADH:quinone oxidoreductase/Mrp antiporter transmembrane" evidence="9">
    <location>
        <begin position="134"/>
        <end position="421"/>
    </location>
</feature>
<evidence type="ECO:0000256" key="5">
    <source>
        <dbReference type="ARBA" id="ARBA00022989"/>
    </source>
</evidence>
<dbReference type="Pfam" id="PF00361">
    <property type="entry name" value="Proton_antipo_M"/>
    <property type="match status" value="1"/>
</dbReference>
<accession>A0A366IM92</accession>
<evidence type="ECO:0000256" key="1">
    <source>
        <dbReference type="ARBA" id="ARBA00004651"/>
    </source>
</evidence>
<feature type="transmembrane region" description="Helical" evidence="8">
    <location>
        <begin position="276"/>
        <end position="297"/>
    </location>
</feature>
<evidence type="ECO:0000313" key="11">
    <source>
        <dbReference type="Proteomes" id="UP000253509"/>
    </source>
</evidence>
<reference evidence="10 11" key="1">
    <citation type="submission" date="2018-06" db="EMBL/GenBank/DDBJ databases">
        <title>Freshwater and sediment microbial communities from various areas in North America, analyzing microbe dynamics in response to fracking.</title>
        <authorList>
            <person name="Lamendella R."/>
        </authorList>
    </citation>
    <scope>NUCLEOTIDE SEQUENCE [LARGE SCALE GENOMIC DNA]</scope>
    <source>
        <strain evidence="10 11">3b_TX</strain>
    </source>
</reference>
<evidence type="ECO:0000256" key="8">
    <source>
        <dbReference type="SAM" id="Phobius"/>
    </source>
</evidence>
<evidence type="ECO:0000256" key="4">
    <source>
        <dbReference type="ARBA" id="ARBA00022692"/>
    </source>
</evidence>
<dbReference type="InterPro" id="IPR001750">
    <property type="entry name" value="ND/Mrp_TM"/>
</dbReference>
<sequence length="527" mass="55599">MTELLSVLVPLPVLLPLLGAGLALALSRHSRAQNVVSIVVLSAVMIIAFILLFGVDREGAQVVAIGGWQPPAGIVLVADRLSVLMLVVSSMVTLCVLVYALSQDASDDSNETPISVFNPSYLVLCAGVANAFLAGDLFNLYVGFEMLLLASYVLLTLGATAERIRAGVTYVVVSLVSSIIFLTAIGVIYAACGTVNMAQLSERLGQLPADVQMILHVLLLLGFGIKAAVFPLSFWLPDSYPTAPAPVTAVFAGLLTKVGIYAIIRTETLLFVDSSLRVPLLVAAALTMLVGILGAIAQSEIKRIVSFTLVSHIGYMLFGVALGTTFGLAAAIYYTVHHIIVQTALFLAIGMVEMRGGSTSTRSLGGLMVLSPLLTIVFFIPALNLSGIPPFSGFIGKAALFAAGFAGEDWLNVTLIVVGTVTSLLTLYVIGRTFNLAFWRDPADAEEPTEELVAEFAERKQVLRAGGTWTPTIGVPGPMFWATSGMVLASLALTVGAEPLWELSLRAAENLSEPLNYVNQVLGGDAA</sequence>
<feature type="transmembrane region" description="Helical" evidence="8">
    <location>
        <begin position="304"/>
        <end position="326"/>
    </location>
</feature>
<dbReference type="GO" id="GO:0005886">
    <property type="term" value="C:plasma membrane"/>
    <property type="evidence" value="ECO:0007669"/>
    <property type="project" value="UniProtKB-SubCell"/>
</dbReference>
<dbReference type="EMBL" id="QNSB01000002">
    <property type="protein sequence ID" value="RBP73612.1"/>
    <property type="molecule type" value="Genomic_DNA"/>
</dbReference>
<organism evidence="10 11">
    <name type="scientific">Brevibacterium celere</name>
    <dbReference type="NCBI Taxonomy" id="225845"/>
    <lineage>
        <taxon>Bacteria</taxon>
        <taxon>Bacillati</taxon>
        <taxon>Actinomycetota</taxon>
        <taxon>Actinomycetes</taxon>
        <taxon>Micrococcales</taxon>
        <taxon>Brevibacteriaceae</taxon>
        <taxon>Brevibacterium</taxon>
    </lineage>
</organism>
<evidence type="ECO:0000256" key="3">
    <source>
        <dbReference type="ARBA" id="ARBA00022475"/>
    </source>
</evidence>
<dbReference type="InterPro" id="IPR050586">
    <property type="entry name" value="CPA3_Na-H_Antiporter_D"/>
</dbReference>
<proteinExistence type="inferred from homology"/>
<dbReference type="Proteomes" id="UP000253509">
    <property type="component" value="Unassembled WGS sequence"/>
</dbReference>
<evidence type="ECO:0000256" key="6">
    <source>
        <dbReference type="ARBA" id="ARBA00023136"/>
    </source>
</evidence>
<dbReference type="GO" id="GO:0008137">
    <property type="term" value="F:NADH dehydrogenase (ubiquinone) activity"/>
    <property type="evidence" value="ECO:0007669"/>
    <property type="project" value="InterPro"/>
</dbReference>
<feature type="transmembrane region" description="Helical" evidence="8">
    <location>
        <begin position="168"/>
        <end position="191"/>
    </location>
</feature>
<keyword evidence="5 8" id="KW-1133">Transmembrane helix</keyword>
<keyword evidence="11" id="KW-1185">Reference proteome</keyword>
<feature type="transmembrane region" description="Helical" evidence="8">
    <location>
        <begin position="114"/>
        <end position="134"/>
    </location>
</feature>
<feature type="transmembrane region" description="Helical" evidence="8">
    <location>
        <begin position="410"/>
        <end position="430"/>
    </location>
</feature>
<evidence type="ECO:0000256" key="7">
    <source>
        <dbReference type="RuleBase" id="RU000320"/>
    </source>
</evidence>
<evidence type="ECO:0000313" key="10">
    <source>
        <dbReference type="EMBL" id="RBP73612.1"/>
    </source>
</evidence>
<evidence type="ECO:0000256" key="2">
    <source>
        <dbReference type="ARBA" id="ARBA00005346"/>
    </source>
</evidence>
<feature type="transmembrane region" description="Helical" evidence="8">
    <location>
        <begin position="211"/>
        <end position="236"/>
    </location>
</feature>
<feature type="transmembrane region" description="Helical" evidence="8">
    <location>
        <begin position="35"/>
        <end position="55"/>
    </location>
</feature>
<dbReference type="GO" id="GO:0042773">
    <property type="term" value="P:ATP synthesis coupled electron transport"/>
    <property type="evidence" value="ECO:0007669"/>
    <property type="project" value="InterPro"/>
</dbReference>
<comment type="subcellular location">
    <subcellularLocation>
        <location evidence="1">Cell membrane</location>
        <topology evidence="1">Multi-pass membrane protein</topology>
    </subcellularLocation>
    <subcellularLocation>
        <location evidence="7">Membrane</location>
        <topology evidence="7">Multi-pass membrane protein</topology>
    </subcellularLocation>
</comment>
<protein>
    <submittedName>
        <fullName evidence="10">Multisubunit sodium/proton antiporter MrpD subunit</fullName>
    </submittedName>
</protein>
<dbReference type="RefSeq" id="WP_113903003.1">
    <property type="nucleotide sequence ID" value="NZ_QNSB01000002.1"/>
</dbReference>
<feature type="transmembrane region" description="Helical" evidence="8">
    <location>
        <begin position="140"/>
        <end position="161"/>
    </location>
</feature>
<keyword evidence="3" id="KW-1003">Cell membrane</keyword>
<feature type="transmembrane region" description="Helical" evidence="8">
    <location>
        <begin position="84"/>
        <end position="102"/>
    </location>
</feature>
<dbReference type="InterPro" id="IPR003918">
    <property type="entry name" value="NADH_UbQ_OxRdtase"/>
</dbReference>
<name>A0A366IM92_9MICO</name>